<dbReference type="PANTHER" id="PTHR30590">
    <property type="entry name" value="INNER MEMBRANE PROTEIN"/>
    <property type="match status" value="1"/>
</dbReference>
<feature type="transmembrane region" description="Helical" evidence="1">
    <location>
        <begin position="51"/>
        <end position="70"/>
    </location>
</feature>
<organism evidence="3 4">
    <name type="scientific">Serinicoccus chungangensis</name>
    <dbReference type="NCBI Taxonomy" id="767452"/>
    <lineage>
        <taxon>Bacteria</taxon>
        <taxon>Bacillati</taxon>
        <taxon>Actinomycetota</taxon>
        <taxon>Actinomycetes</taxon>
        <taxon>Micrococcales</taxon>
        <taxon>Ornithinimicrobiaceae</taxon>
        <taxon>Serinicoccus</taxon>
    </lineage>
</organism>
<dbReference type="OrthoDB" id="4966979at2"/>
<reference evidence="3 4" key="1">
    <citation type="submission" date="2015-12" db="EMBL/GenBank/DDBJ databases">
        <title>Serinicoccus chungangenesis strain CD08_5 genome sequencing and assembly.</title>
        <authorList>
            <person name="Chander A.M."/>
            <person name="Kaur G."/>
            <person name="Nair G.R."/>
            <person name="Dhawan D.K."/>
            <person name="Kochhar R.K."/>
            <person name="Mayilraj S."/>
            <person name="Bhadada S.K."/>
        </authorList>
    </citation>
    <scope>NUCLEOTIDE SEQUENCE [LARGE SCALE GENOMIC DNA]</scope>
    <source>
        <strain evidence="3 4">CD08_5</strain>
    </source>
</reference>
<proteinExistence type="predicted"/>
<keyword evidence="1" id="KW-1133">Transmembrane helix</keyword>
<evidence type="ECO:0000259" key="2">
    <source>
        <dbReference type="Pfam" id="PF04235"/>
    </source>
</evidence>
<dbReference type="Pfam" id="PF04235">
    <property type="entry name" value="DUF418"/>
    <property type="match status" value="1"/>
</dbReference>
<sequence>MTTAEPGPTRRSARLHGLDVARGLAIVGMIVVNVGPVQVDSLLQRLYLLPYGRASVLFVTIAGIGMGFFLRGRTGSRRWRELSWRIVLLLVLGLVLQTLTTSVSVILTTYALLFLLAPLAWRLPSRRLLLVPGVLTVAGPLWIVWHDLEVHGHAQGAVSLLTPRDEIVHSLLFAGPYPLASWSVPFLVGLWLSRTALGDPLVQRRLMVWGAVTAVVSFVVADLAYSALGPEADVGWTRILTGVAHGQMPLWIVSATAGACCVVGACLRWGLRGRVSRWLASGGTMALTLYVLHVLVLAVIKPEDGFAFVVGVLIATVLWTGLLALAVAWQREGRSGPLERLLRTPWLRPTAPSPRPSQERLS</sequence>
<feature type="transmembrane region" description="Helical" evidence="1">
    <location>
        <begin position="278"/>
        <end position="300"/>
    </location>
</feature>
<dbReference type="EMBL" id="LQBL01000007">
    <property type="protein sequence ID" value="KUG57219.1"/>
    <property type="molecule type" value="Genomic_DNA"/>
</dbReference>
<evidence type="ECO:0000313" key="3">
    <source>
        <dbReference type="EMBL" id="KUG57219.1"/>
    </source>
</evidence>
<comment type="caution">
    <text evidence="3">The sequence shown here is derived from an EMBL/GenBank/DDBJ whole genome shotgun (WGS) entry which is preliminary data.</text>
</comment>
<dbReference type="STRING" id="767452.AVL62_15445"/>
<dbReference type="InterPro" id="IPR052529">
    <property type="entry name" value="Bact_Transport_Assoc"/>
</dbReference>
<gene>
    <name evidence="3" type="ORF">AVL62_15445</name>
</gene>
<name>A0A0W8IB81_9MICO</name>
<dbReference type="PANTHER" id="PTHR30590:SF2">
    <property type="entry name" value="INNER MEMBRANE PROTEIN"/>
    <property type="match status" value="1"/>
</dbReference>
<keyword evidence="1" id="KW-0812">Transmembrane</keyword>
<evidence type="ECO:0000256" key="1">
    <source>
        <dbReference type="SAM" id="Phobius"/>
    </source>
</evidence>
<feature type="transmembrane region" description="Helical" evidence="1">
    <location>
        <begin position="128"/>
        <end position="145"/>
    </location>
</feature>
<dbReference type="RefSeq" id="WP_058890341.1">
    <property type="nucleotide sequence ID" value="NZ_LQBL01000007.1"/>
</dbReference>
<feature type="domain" description="DUF418" evidence="2">
    <location>
        <begin position="204"/>
        <end position="344"/>
    </location>
</feature>
<feature type="transmembrane region" description="Helical" evidence="1">
    <location>
        <begin position="20"/>
        <end position="39"/>
    </location>
</feature>
<protein>
    <recommendedName>
        <fullName evidence="2">DUF418 domain-containing protein</fullName>
    </recommendedName>
</protein>
<evidence type="ECO:0000313" key="4">
    <source>
        <dbReference type="Proteomes" id="UP000054837"/>
    </source>
</evidence>
<dbReference type="InterPro" id="IPR007349">
    <property type="entry name" value="DUF418"/>
</dbReference>
<keyword evidence="4" id="KW-1185">Reference proteome</keyword>
<dbReference type="AlphaFoldDB" id="A0A0W8IB81"/>
<accession>A0A0W8IB81</accession>
<feature type="transmembrane region" description="Helical" evidence="1">
    <location>
        <begin position="105"/>
        <end position="121"/>
    </location>
</feature>
<feature type="transmembrane region" description="Helical" evidence="1">
    <location>
        <begin position="82"/>
        <end position="99"/>
    </location>
</feature>
<feature type="transmembrane region" description="Helical" evidence="1">
    <location>
        <begin position="206"/>
        <end position="228"/>
    </location>
</feature>
<feature type="transmembrane region" description="Helical" evidence="1">
    <location>
        <begin position="179"/>
        <end position="197"/>
    </location>
</feature>
<dbReference type="Proteomes" id="UP000054837">
    <property type="component" value="Unassembled WGS sequence"/>
</dbReference>
<feature type="transmembrane region" description="Helical" evidence="1">
    <location>
        <begin position="306"/>
        <end position="329"/>
    </location>
</feature>
<keyword evidence="1" id="KW-0472">Membrane</keyword>
<feature type="transmembrane region" description="Helical" evidence="1">
    <location>
        <begin position="248"/>
        <end position="271"/>
    </location>
</feature>